<accession>A0ABR2DTM9</accession>
<dbReference type="Gene3D" id="1.10.150.670">
    <property type="entry name" value="Crossover junction endonuclease EME1, DNA-binding domain"/>
    <property type="match status" value="1"/>
</dbReference>
<evidence type="ECO:0000256" key="14">
    <source>
        <dbReference type="ARBA" id="ARBA00023242"/>
    </source>
</evidence>
<dbReference type="Pfam" id="PF21136">
    <property type="entry name" value="WHD_MUS81"/>
    <property type="match status" value="1"/>
</dbReference>
<evidence type="ECO:0000256" key="9">
    <source>
        <dbReference type="ARBA" id="ARBA00022776"/>
    </source>
</evidence>
<feature type="region of interest" description="Disordered" evidence="16">
    <location>
        <begin position="1"/>
        <end position="26"/>
    </location>
</feature>
<dbReference type="InterPro" id="IPR006166">
    <property type="entry name" value="ERCC4_domain"/>
</dbReference>
<dbReference type="InterPro" id="IPR042530">
    <property type="entry name" value="EME1/EME2_C"/>
</dbReference>
<keyword evidence="8 15" id="KW-0227">DNA damage</keyword>
<dbReference type="Gene3D" id="3.40.50.10130">
    <property type="match status" value="1"/>
</dbReference>
<keyword evidence="9" id="KW-0131">Cell cycle</keyword>
<evidence type="ECO:0000256" key="6">
    <source>
        <dbReference type="ARBA" id="ARBA00022723"/>
    </source>
</evidence>
<comment type="function">
    <text evidence="15">Interacts with EME1 to form a DNA structure-specific endonuclease with substrate preference for branched DNA structures with a 5'-end at the branch nick. Typical substrates include 3'-flap structures, D-loops, replication forks and nicked Holliday junctions. May be required in mitosis for the processing of stalled or collapsed replication fork intermediates. May be required in meiosis for the repair of meiosis-specific double strand breaks subsequent to single-end invasion (SEI).</text>
</comment>
<evidence type="ECO:0000256" key="5">
    <source>
        <dbReference type="ARBA" id="ARBA00022722"/>
    </source>
</evidence>
<keyword evidence="9" id="KW-0498">Mitosis</keyword>
<evidence type="ECO:0000256" key="7">
    <source>
        <dbReference type="ARBA" id="ARBA00022759"/>
    </source>
</evidence>
<evidence type="ECO:0000256" key="13">
    <source>
        <dbReference type="ARBA" id="ARBA00023204"/>
    </source>
</evidence>
<keyword evidence="11 15" id="KW-0460">Magnesium</keyword>
<keyword evidence="14 15" id="KW-0539">Nucleus</keyword>
<feature type="domain" description="ERCC4" evidence="17">
    <location>
        <begin position="539"/>
        <end position="639"/>
    </location>
</feature>
<dbReference type="Gene3D" id="1.10.10.10">
    <property type="entry name" value="Winged helix-like DNA-binding domain superfamily/Winged helix DNA-binding domain"/>
    <property type="match status" value="1"/>
</dbReference>
<reference evidence="18 19" key="1">
    <citation type="journal article" date="2024" name="G3 (Bethesda)">
        <title>Genome assembly of Hibiscus sabdariffa L. provides insights into metabolisms of medicinal natural products.</title>
        <authorList>
            <person name="Kim T."/>
        </authorList>
    </citation>
    <scope>NUCLEOTIDE SEQUENCE [LARGE SCALE GENOMIC DNA]</scope>
    <source>
        <strain evidence="18">TK-2024</strain>
        <tissue evidence="18">Old leaves</tissue>
    </source>
</reference>
<dbReference type="InterPro" id="IPR036388">
    <property type="entry name" value="WH-like_DNA-bd_sf"/>
</dbReference>
<keyword evidence="5 15" id="KW-0540">Nuclease</keyword>
<comment type="cofactor">
    <cofactor evidence="1 15">
        <name>Mg(2+)</name>
        <dbReference type="ChEBI" id="CHEBI:18420"/>
    </cofactor>
</comment>
<dbReference type="Proteomes" id="UP001472677">
    <property type="component" value="Unassembled WGS sequence"/>
</dbReference>
<keyword evidence="7 15" id="KW-0255">Endonuclease</keyword>
<keyword evidence="19" id="KW-1185">Reference proteome</keyword>
<keyword evidence="12 15" id="KW-0233">DNA recombination</keyword>
<evidence type="ECO:0000256" key="3">
    <source>
        <dbReference type="ARBA" id="ARBA00010015"/>
    </source>
</evidence>
<dbReference type="InterPro" id="IPR047416">
    <property type="entry name" value="XPF_nuclease_Mus81"/>
</dbReference>
<dbReference type="InterPro" id="IPR011335">
    <property type="entry name" value="Restrct_endonuc-II-like"/>
</dbReference>
<evidence type="ECO:0000256" key="2">
    <source>
        <dbReference type="ARBA" id="ARBA00004123"/>
    </source>
</evidence>
<evidence type="ECO:0000259" key="17">
    <source>
        <dbReference type="SMART" id="SM00891"/>
    </source>
</evidence>
<evidence type="ECO:0000313" key="18">
    <source>
        <dbReference type="EMBL" id="KAK8546095.1"/>
    </source>
</evidence>
<dbReference type="EC" id="3.1.22.-" evidence="15"/>
<evidence type="ECO:0000313" key="19">
    <source>
        <dbReference type="Proteomes" id="UP001472677"/>
    </source>
</evidence>
<evidence type="ECO:0000256" key="1">
    <source>
        <dbReference type="ARBA" id="ARBA00001946"/>
    </source>
</evidence>
<dbReference type="InterPro" id="IPR047417">
    <property type="entry name" value="WHD_MUS81"/>
</dbReference>
<proteinExistence type="inferred from homology"/>
<dbReference type="SMART" id="SM00891">
    <property type="entry name" value="ERCC4"/>
    <property type="match status" value="1"/>
</dbReference>
<keyword evidence="4" id="KW-0132">Cell division</keyword>
<keyword evidence="13 15" id="KW-0234">DNA repair</keyword>
<dbReference type="CDD" id="cd21036">
    <property type="entry name" value="WH_MUS81"/>
    <property type="match status" value="1"/>
</dbReference>
<comment type="similarity">
    <text evidence="3 15">Belongs to the XPF family.</text>
</comment>
<dbReference type="PANTHER" id="PTHR13451">
    <property type="entry name" value="CLASS II CROSSOVER JUNCTION ENDONUCLEASE MUS81"/>
    <property type="match status" value="1"/>
</dbReference>
<evidence type="ECO:0000256" key="12">
    <source>
        <dbReference type="ARBA" id="ARBA00023172"/>
    </source>
</evidence>
<sequence length="792" mass="88204">MREPSSASDELSTPHVSEPTVGSPSSRFVENQQVEDDQHGVIHSADEAVITPAVEAILAVEVTPAVKATPVVEVSGFFVPVTMEPTAVNNAENSAGPMFSDADQHTEDDVSIAVSQPADEIVTLPTESVSSLNTSNTHAMITRSKAVMLLVSVGLFKEMEKSRRVLCPENEELATYLLQKRQELADKPKGIKENTDMTLSKAYTNICNAQHPIKTLKDLSGIKGVGKWILVLMRGYFDSGSESSEPEDITRKGKKTKGNRRYLPQKNSVAYALLITLYRETADGNEFMHKQDLIDAAEASGLSRAPIVPEKGKGKPSQFGSSTRDWYSGWSCMSTLIKKGFVVKSSCPAKYMLTPEGKEVARECLLKSKMEDPLENLVDVERLSQQDTHNASVQVLCDSDLGTEETTEKADFRWKKSIDVPLDCLERCTRMGYSNEQVLSAFDEVSATSKNKDISSLLPAVLCRLREDQVYGQEAHVGVRSTRIQLSKDGGDRLNPNLCTLRACSSTGPSSNDPKADMNVLSIPPLSFGERFEDAYEVILILDDREQFTCQGARSKKMLEKICSEFKIKINVRRLPIGDGIWIARHKHLSGEYVLDFIVERKNVNDLCSSIRDNRYRDQKLRLLRSGLKKLIYLVEGDPNSSEAAESIKTACFTTEILEGFDVQRTSGLHDTLRKYAYLTRAITQYYKQHLPEDDSRLTGVCPPFNEFIQRCQELDKVTVRDVFSIQLMQVPQVTEEVAIAVVDLYPTLVSLARAYSLLEGDVCAQEEMLRKQSNNVVSSVASKNIFRFVWG</sequence>
<name>A0ABR2DTM9_9ROSI</name>
<evidence type="ECO:0000256" key="10">
    <source>
        <dbReference type="ARBA" id="ARBA00022801"/>
    </source>
</evidence>
<evidence type="ECO:0000256" key="8">
    <source>
        <dbReference type="ARBA" id="ARBA00022763"/>
    </source>
</evidence>
<dbReference type="PANTHER" id="PTHR13451:SF0">
    <property type="entry name" value="CROSSOVER JUNCTION ENDONUCLEASE MUS81"/>
    <property type="match status" value="1"/>
</dbReference>
<evidence type="ECO:0000256" key="16">
    <source>
        <dbReference type="SAM" id="MobiDB-lite"/>
    </source>
</evidence>
<keyword evidence="10 15" id="KW-0378">Hydrolase</keyword>
<comment type="subcellular location">
    <subcellularLocation>
        <location evidence="2 15">Nucleus</location>
    </subcellularLocation>
</comment>
<comment type="subunit">
    <text evidence="15">Interacts with EME1.</text>
</comment>
<evidence type="ECO:0000256" key="15">
    <source>
        <dbReference type="RuleBase" id="RU369042"/>
    </source>
</evidence>
<evidence type="ECO:0000256" key="11">
    <source>
        <dbReference type="ARBA" id="ARBA00022842"/>
    </source>
</evidence>
<keyword evidence="6 15" id="KW-0479">Metal-binding</keyword>
<dbReference type="CDD" id="cd20074">
    <property type="entry name" value="XPF_nuclease_Mus81"/>
    <property type="match status" value="1"/>
</dbReference>
<evidence type="ECO:0000256" key="4">
    <source>
        <dbReference type="ARBA" id="ARBA00022618"/>
    </source>
</evidence>
<dbReference type="SUPFAM" id="SSF52980">
    <property type="entry name" value="Restriction endonuclease-like"/>
    <property type="match status" value="1"/>
</dbReference>
<comment type="caution">
    <text evidence="18">The sequence shown here is derived from an EMBL/GenBank/DDBJ whole genome shotgun (WGS) entry which is preliminary data.</text>
</comment>
<organism evidence="18 19">
    <name type="scientific">Hibiscus sabdariffa</name>
    <name type="common">roselle</name>
    <dbReference type="NCBI Taxonomy" id="183260"/>
    <lineage>
        <taxon>Eukaryota</taxon>
        <taxon>Viridiplantae</taxon>
        <taxon>Streptophyta</taxon>
        <taxon>Embryophyta</taxon>
        <taxon>Tracheophyta</taxon>
        <taxon>Spermatophyta</taxon>
        <taxon>Magnoliopsida</taxon>
        <taxon>eudicotyledons</taxon>
        <taxon>Gunneridae</taxon>
        <taxon>Pentapetalae</taxon>
        <taxon>rosids</taxon>
        <taxon>malvids</taxon>
        <taxon>Malvales</taxon>
        <taxon>Malvaceae</taxon>
        <taxon>Malvoideae</taxon>
        <taxon>Hibiscus</taxon>
    </lineage>
</organism>
<gene>
    <name evidence="18" type="ORF">V6N12_026898</name>
</gene>
<dbReference type="InterPro" id="IPR033309">
    <property type="entry name" value="Mus81"/>
</dbReference>
<protein>
    <recommendedName>
        <fullName evidence="15">Crossover junction endonuclease MUS81</fullName>
        <ecNumber evidence="15">3.1.22.-</ecNumber>
    </recommendedName>
</protein>
<dbReference type="Pfam" id="PF02732">
    <property type="entry name" value="ERCC4"/>
    <property type="match status" value="1"/>
</dbReference>
<dbReference type="EMBL" id="JBBPBM010000023">
    <property type="protein sequence ID" value="KAK8546095.1"/>
    <property type="molecule type" value="Genomic_DNA"/>
</dbReference>
<feature type="region of interest" description="Disordered" evidence="16">
    <location>
        <begin position="239"/>
        <end position="259"/>
    </location>
</feature>